<accession>Q20ZT1</accession>
<feature type="region of interest" description="Disordered" evidence="1">
    <location>
        <begin position="57"/>
        <end position="95"/>
    </location>
</feature>
<name>Q20ZT1_RHOPB</name>
<organism evidence="2">
    <name type="scientific">Rhodopseudomonas palustris (strain BisB18)</name>
    <dbReference type="NCBI Taxonomy" id="316056"/>
    <lineage>
        <taxon>Bacteria</taxon>
        <taxon>Pseudomonadati</taxon>
        <taxon>Pseudomonadota</taxon>
        <taxon>Alphaproteobacteria</taxon>
        <taxon>Hyphomicrobiales</taxon>
        <taxon>Nitrobacteraceae</taxon>
        <taxon>Rhodopseudomonas</taxon>
    </lineage>
</organism>
<dbReference type="AlphaFoldDB" id="Q20ZT1"/>
<dbReference type="HOGENOM" id="CLU_2370940_0_0_5"/>
<dbReference type="KEGG" id="rpc:RPC_3821"/>
<proteinExistence type="predicted"/>
<feature type="region of interest" description="Disordered" evidence="1">
    <location>
        <begin position="14"/>
        <end position="44"/>
    </location>
</feature>
<reference evidence="2" key="1">
    <citation type="submission" date="2006-03" db="EMBL/GenBank/DDBJ databases">
        <title>Complete sequence of Rhodopseudomonas palustris BisB18.</title>
        <authorList>
            <consortium name="US DOE Joint Genome Institute"/>
            <person name="Copeland A."/>
            <person name="Lucas S."/>
            <person name="Lapidus A."/>
            <person name="Barry K."/>
            <person name="Detter J.C."/>
            <person name="Glavina del Rio T."/>
            <person name="Hammon N."/>
            <person name="Israni S."/>
            <person name="Dalin E."/>
            <person name="Tice H."/>
            <person name="Pitluck S."/>
            <person name="Chain P."/>
            <person name="Malfatti S."/>
            <person name="Shin M."/>
            <person name="Vergez L."/>
            <person name="Schmutz J."/>
            <person name="Larimer F."/>
            <person name="Land M."/>
            <person name="Hauser L."/>
            <person name="Pelletier D.A."/>
            <person name="Kyrpides N."/>
            <person name="Anderson I."/>
            <person name="Oda Y."/>
            <person name="Harwood C.S."/>
            <person name="Richardson P."/>
        </authorList>
    </citation>
    <scope>NUCLEOTIDE SEQUENCE [LARGE SCALE GENOMIC DNA]</scope>
    <source>
        <strain evidence="2">BisB18</strain>
    </source>
</reference>
<evidence type="ECO:0000313" key="2">
    <source>
        <dbReference type="EMBL" id="ABD89355.1"/>
    </source>
</evidence>
<gene>
    <name evidence="2" type="ordered locus">RPC_3821</name>
</gene>
<dbReference type="EMBL" id="CP000301">
    <property type="protein sequence ID" value="ABD89355.1"/>
    <property type="molecule type" value="Genomic_DNA"/>
</dbReference>
<protein>
    <submittedName>
        <fullName evidence="2">Uncharacterized protein</fullName>
    </submittedName>
</protein>
<evidence type="ECO:0000256" key="1">
    <source>
        <dbReference type="SAM" id="MobiDB-lite"/>
    </source>
</evidence>
<dbReference type="STRING" id="316056.RPC_3821"/>
<sequence length="95" mass="9653">MVAGVKALLTTLARSGRAGVKAAPEASGRRPAPGRSGALAGPVRVGGRAQQAVSVCSERASNAPRTPIGSAPQRRPVSAAAKIPEFDEDHPSLQF</sequence>